<keyword evidence="3" id="KW-0732">Signal</keyword>
<keyword evidence="6" id="KW-1185">Reference proteome</keyword>
<keyword evidence="2" id="KW-0472">Membrane</keyword>
<accession>A0ABS7ZGJ9</accession>
<keyword evidence="2" id="KW-1133">Transmembrane helix</keyword>
<feature type="region of interest" description="Disordered" evidence="1">
    <location>
        <begin position="476"/>
        <end position="503"/>
    </location>
</feature>
<feature type="compositionally biased region" description="Acidic residues" evidence="1">
    <location>
        <begin position="483"/>
        <end position="498"/>
    </location>
</feature>
<feature type="signal peptide" evidence="3">
    <location>
        <begin position="1"/>
        <end position="33"/>
    </location>
</feature>
<evidence type="ECO:0000259" key="4">
    <source>
        <dbReference type="Pfam" id="PF19407"/>
    </source>
</evidence>
<proteinExistence type="predicted"/>
<evidence type="ECO:0000313" key="5">
    <source>
        <dbReference type="EMBL" id="MCA5892940.1"/>
    </source>
</evidence>
<feature type="transmembrane region" description="Helical" evidence="2">
    <location>
        <begin position="527"/>
        <end position="551"/>
    </location>
</feature>
<reference evidence="5 6" key="1">
    <citation type="submission" date="2021-09" db="EMBL/GenBank/DDBJ databases">
        <title>Isoptericola luteus sp. nov., a novel bacterium isolated from Harbin, the capital city of Heilongjiang province.</title>
        <authorList>
            <person name="Li J."/>
        </authorList>
    </citation>
    <scope>NUCLEOTIDE SEQUENCE [LARGE SCALE GENOMIC DNA]</scope>
    <source>
        <strain evidence="5 6">NEAU-Y5</strain>
    </source>
</reference>
<evidence type="ECO:0000313" key="6">
    <source>
        <dbReference type="Proteomes" id="UP001319870"/>
    </source>
</evidence>
<feature type="domain" description="DUF5979" evidence="4">
    <location>
        <begin position="370"/>
        <end position="472"/>
    </location>
</feature>
<dbReference type="RefSeq" id="WP_225564699.1">
    <property type="nucleotide sequence ID" value="NZ_JAIXCQ010000003.1"/>
</dbReference>
<gene>
    <name evidence="5" type="ORF">LEP48_06170</name>
</gene>
<sequence>MISRSRFRLALLLGAVMLLGGLGAALLAAPAQADVPAVEATVPFSAGLCEGTTNSDPRATGGAISDLTRVFGQRLTDYNAGGSVPLYGNSGGQGGAPSCGLRYVEGDGNVLEWMYCTDFASEYCTAVAGTGEVTQRGKKVGSLEDLDGNARLSEEQELAINFIVHHDLELTAPMPNGGVATTASNDTTNTRTARQYLVWCVSDRAAIAGPFGGWCDDNVGTDGKRILDLIPAEPKLSLEPAPSGVRMGDTARLTLSTNLFRQSITLATGGPVDTVELCDPTEGTIDGSRLVVDGDDGHDHVDVDLCVTSGAAGEAQVAASAEPVGPDTVSWVQSPGTADITCQVYAYTVRGEAHRIATSARFDVTATGGFRVVKEIAGDGASSVPADAEFTVEFAAGDAAPVELEVPLDEAGSVVSGLPAGASVTMSEVDLPQVVGVTWSEPSFVVDGVEQGPTATFMIVDDATTQVVLTNTAHPEVVPVDGGADEPQESTPVDDDTSEGGPVETRELVTDTAQDDEQVRALPVTGAGAAVVVSAVVAVLLLLGGATLLVACRRRRATA</sequence>
<evidence type="ECO:0000256" key="3">
    <source>
        <dbReference type="SAM" id="SignalP"/>
    </source>
</evidence>
<feature type="chain" id="PRO_5045365216" evidence="3">
    <location>
        <begin position="34"/>
        <end position="559"/>
    </location>
</feature>
<comment type="caution">
    <text evidence="5">The sequence shown here is derived from an EMBL/GenBank/DDBJ whole genome shotgun (WGS) entry which is preliminary data.</text>
</comment>
<evidence type="ECO:0000256" key="1">
    <source>
        <dbReference type="SAM" id="MobiDB-lite"/>
    </source>
</evidence>
<keyword evidence="2" id="KW-0812">Transmembrane</keyword>
<organism evidence="5 6">
    <name type="scientific">Isoptericola luteus</name>
    <dbReference type="NCBI Taxonomy" id="2879484"/>
    <lineage>
        <taxon>Bacteria</taxon>
        <taxon>Bacillati</taxon>
        <taxon>Actinomycetota</taxon>
        <taxon>Actinomycetes</taxon>
        <taxon>Micrococcales</taxon>
        <taxon>Promicromonosporaceae</taxon>
        <taxon>Isoptericola</taxon>
    </lineage>
</organism>
<name>A0ABS7ZGJ9_9MICO</name>
<protein>
    <submittedName>
        <fullName evidence="5">DUF5979 domain-containing protein</fullName>
    </submittedName>
</protein>
<dbReference type="EMBL" id="JAIXCQ010000003">
    <property type="protein sequence ID" value="MCA5892940.1"/>
    <property type="molecule type" value="Genomic_DNA"/>
</dbReference>
<evidence type="ECO:0000256" key="2">
    <source>
        <dbReference type="SAM" id="Phobius"/>
    </source>
</evidence>
<dbReference type="Pfam" id="PF19407">
    <property type="entry name" value="DUF5979"/>
    <property type="match status" value="1"/>
</dbReference>
<dbReference type="InterPro" id="IPR046022">
    <property type="entry name" value="DUF5979"/>
</dbReference>
<dbReference type="Proteomes" id="UP001319870">
    <property type="component" value="Unassembled WGS sequence"/>
</dbReference>